<evidence type="ECO:0000256" key="1">
    <source>
        <dbReference type="SAM" id="MobiDB-lite"/>
    </source>
</evidence>
<reference evidence="2" key="3">
    <citation type="submission" date="2010-09" db="EMBL/GenBank/DDBJ databases">
        <title>Annotation of Gaeumannomyces graminis var. tritici R3-111a-1.</title>
        <authorList>
            <consortium name="The Broad Institute Genome Sequencing Platform"/>
            <person name="Ma L.-J."/>
            <person name="Dead R."/>
            <person name="Young S.K."/>
            <person name="Zeng Q."/>
            <person name="Gargeya S."/>
            <person name="Fitzgerald M."/>
            <person name="Haas B."/>
            <person name="Abouelleil A."/>
            <person name="Alvarado L."/>
            <person name="Arachchi H.M."/>
            <person name="Berlin A."/>
            <person name="Brown A."/>
            <person name="Chapman S.B."/>
            <person name="Chen Z."/>
            <person name="Dunbar C."/>
            <person name="Freedman E."/>
            <person name="Gearin G."/>
            <person name="Gellesch M."/>
            <person name="Goldberg J."/>
            <person name="Griggs A."/>
            <person name="Gujja S."/>
            <person name="Heiman D."/>
            <person name="Howarth C."/>
            <person name="Larson L."/>
            <person name="Lui A."/>
            <person name="MacDonald P.J.P."/>
            <person name="Mehta T."/>
            <person name="Montmayeur A."/>
            <person name="Murphy C."/>
            <person name="Neiman D."/>
            <person name="Pearson M."/>
            <person name="Priest M."/>
            <person name="Roberts A."/>
            <person name="Saif S."/>
            <person name="Shea T."/>
            <person name="Shenoy N."/>
            <person name="Sisk P."/>
            <person name="Stolte C."/>
            <person name="Sykes S."/>
            <person name="Yandava C."/>
            <person name="Wortman J."/>
            <person name="Nusbaum C."/>
            <person name="Birren B."/>
        </authorList>
    </citation>
    <scope>NUCLEOTIDE SEQUENCE</scope>
    <source>
        <strain evidence="2">R3-111a-1</strain>
    </source>
</reference>
<dbReference type="EMBL" id="GL385440">
    <property type="protein sequence ID" value="EJT68675.1"/>
    <property type="molecule type" value="Genomic_DNA"/>
</dbReference>
<reference evidence="2" key="2">
    <citation type="submission" date="2010-07" db="EMBL/GenBank/DDBJ databases">
        <authorList>
            <consortium name="The Broad Institute Genome Sequencing Platform"/>
            <consortium name="Broad Institute Genome Sequencing Center for Infectious Disease"/>
            <person name="Ma L.-J."/>
            <person name="Dead R."/>
            <person name="Young S."/>
            <person name="Zeng Q."/>
            <person name="Koehrsen M."/>
            <person name="Alvarado L."/>
            <person name="Berlin A."/>
            <person name="Chapman S.B."/>
            <person name="Chen Z."/>
            <person name="Freedman E."/>
            <person name="Gellesch M."/>
            <person name="Goldberg J."/>
            <person name="Griggs A."/>
            <person name="Gujja S."/>
            <person name="Heilman E.R."/>
            <person name="Heiman D."/>
            <person name="Hepburn T."/>
            <person name="Howarth C."/>
            <person name="Jen D."/>
            <person name="Larson L."/>
            <person name="Mehta T."/>
            <person name="Neiman D."/>
            <person name="Pearson M."/>
            <person name="Roberts A."/>
            <person name="Saif S."/>
            <person name="Shea T."/>
            <person name="Shenoy N."/>
            <person name="Sisk P."/>
            <person name="Stolte C."/>
            <person name="Sykes S."/>
            <person name="Walk T."/>
            <person name="White J."/>
            <person name="Yandava C."/>
            <person name="Haas B."/>
            <person name="Nusbaum C."/>
            <person name="Birren B."/>
        </authorList>
    </citation>
    <scope>NUCLEOTIDE SEQUENCE</scope>
    <source>
        <strain evidence="2">R3-111a-1</strain>
    </source>
</reference>
<reference evidence="3" key="4">
    <citation type="journal article" date="2015" name="G3 (Bethesda)">
        <title>Genome sequences of three phytopathogenic species of the Magnaporthaceae family of fungi.</title>
        <authorList>
            <person name="Okagaki L.H."/>
            <person name="Nunes C.C."/>
            <person name="Sailsbery J."/>
            <person name="Clay B."/>
            <person name="Brown D."/>
            <person name="John T."/>
            <person name="Oh Y."/>
            <person name="Young N."/>
            <person name="Fitzgerald M."/>
            <person name="Haas B.J."/>
            <person name="Zeng Q."/>
            <person name="Young S."/>
            <person name="Adiconis X."/>
            <person name="Fan L."/>
            <person name="Levin J.Z."/>
            <person name="Mitchell T.K."/>
            <person name="Okubara P.A."/>
            <person name="Farman M.L."/>
            <person name="Kohn L.M."/>
            <person name="Birren B."/>
            <person name="Ma L.-J."/>
            <person name="Dean R.A."/>
        </authorList>
    </citation>
    <scope>NUCLEOTIDE SEQUENCE</scope>
    <source>
        <strain evidence="3">R3-111a-1</strain>
    </source>
</reference>
<sequence length="78" mass="8483">MDFMNQKMIAITQQVSKFAPMRTELDRPVPPSHGGRPPAGGARRLRHSSSGIVWPAPARDRDPGSVRGLKGARRPVGL</sequence>
<dbReference type="Proteomes" id="UP000006039">
    <property type="component" value="Unassembled WGS sequence"/>
</dbReference>
<feature type="compositionally biased region" description="Low complexity" evidence="1">
    <location>
        <begin position="32"/>
        <end position="42"/>
    </location>
</feature>
<evidence type="ECO:0000313" key="3">
    <source>
        <dbReference type="EnsemblFungi" id="EJT68675"/>
    </source>
</evidence>
<protein>
    <submittedName>
        <fullName evidence="2 3">Uncharacterized protein</fullName>
    </submittedName>
</protein>
<dbReference type="HOGENOM" id="CLU_2622177_0_0_1"/>
<accession>J3PJR0</accession>
<dbReference type="AlphaFoldDB" id="J3PJR0"/>
<reference evidence="4" key="1">
    <citation type="submission" date="2010-07" db="EMBL/GenBank/DDBJ databases">
        <title>The genome sequence of Gaeumannomyces graminis var. tritici strain R3-111a-1.</title>
        <authorList>
            <consortium name="The Broad Institute Genome Sequencing Platform"/>
            <person name="Ma L.-J."/>
            <person name="Dead R."/>
            <person name="Young S."/>
            <person name="Zeng Q."/>
            <person name="Koehrsen M."/>
            <person name="Alvarado L."/>
            <person name="Berlin A."/>
            <person name="Chapman S.B."/>
            <person name="Chen Z."/>
            <person name="Freedman E."/>
            <person name="Gellesch M."/>
            <person name="Goldberg J."/>
            <person name="Griggs A."/>
            <person name="Gujja S."/>
            <person name="Heilman E.R."/>
            <person name="Heiman D."/>
            <person name="Hepburn T."/>
            <person name="Howarth C."/>
            <person name="Jen D."/>
            <person name="Larson L."/>
            <person name="Mehta T."/>
            <person name="Neiman D."/>
            <person name="Pearson M."/>
            <person name="Roberts A."/>
            <person name="Saif S."/>
            <person name="Shea T."/>
            <person name="Shenoy N."/>
            <person name="Sisk P."/>
            <person name="Stolte C."/>
            <person name="Sykes S."/>
            <person name="Walk T."/>
            <person name="White J."/>
            <person name="Yandava C."/>
            <person name="Haas B."/>
            <person name="Nusbaum C."/>
            <person name="Birren B."/>
        </authorList>
    </citation>
    <scope>NUCLEOTIDE SEQUENCE [LARGE SCALE GENOMIC DNA]</scope>
    <source>
        <strain evidence="4">R3-111a-1</strain>
    </source>
</reference>
<proteinExistence type="predicted"/>
<gene>
    <name evidence="3" type="primary">20354207</name>
    <name evidence="2" type="ORF">GGTG_13749</name>
</gene>
<dbReference type="GeneID" id="20354207"/>
<dbReference type="VEuPathDB" id="FungiDB:GGTG_13749"/>
<organism evidence="2">
    <name type="scientific">Gaeumannomyces tritici (strain R3-111a-1)</name>
    <name type="common">Wheat and barley take-all root rot fungus</name>
    <name type="synonym">Gaeumannomyces graminis var. tritici</name>
    <dbReference type="NCBI Taxonomy" id="644352"/>
    <lineage>
        <taxon>Eukaryota</taxon>
        <taxon>Fungi</taxon>
        <taxon>Dikarya</taxon>
        <taxon>Ascomycota</taxon>
        <taxon>Pezizomycotina</taxon>
        <taxon>Sordariomycetes</taxon>
        <taxon>Sordariomycetidae</taxon>
        <taxon>Magnaporthales</taxon>
        <taxon>Magnaporthaceae</taxon>
        <taxon>Gaeumannomyces</taxon>
    </lineage>
</organism>
<feature type="region of interest" description="Disordered" evidence="1">
    <location>
        <begin position="19"/>
        <end position="78"/>
    </location>
</feature>
<dbReference type="RefSeq" id="XP_009229932.1">
    <property type="nucleotide sequence ID" value="XM_009231668.1"/>
</dbReference>
<keyword evidence="4" id="KW-1185">Reference proteome</keyword>
<reference evidence="3" key="5">
    <citation type="submission" date="2018-04" db="UniProtKB">
        <authorList>
            <consortium name="EnsemblFungi"/>
        </authorList>
    </citation>
    <scope>IDENTIFICATION</scope>
    <source>
        <strain evidence="3">R3-111a-1</strain>
    </source>
</reference>
<name>J3PJR0_GAET3</name>
<evidence type="ECO:0000313" key="4">
    <source>
        <dbReference type="Proteomes" id="UP000006039"/>
    </source>
</evidence>
<dbReference type="EnsemblFungi" id="EJT68675">
    <property type="protein sequence ID" value="EJT68675"/>
    <property type="gene ID" value="GGTG_13749"/>
</dbReference>
<evidence type="ECO:0000313" key="2">
    <source>
        <dbReference type="EMBL" id="EJT68675.1"/>
    </source>
</evidence>